<keyword evidence="5 7" id="KW-1133">Transmembrane helix</keyword>
<dbReference type="PROSITE" id="PS50928">
    <property type="entry name" value="ABC_TM1"/>
    <property type="match status" value="1"/>
</dbReference>
<dbReference type="GO" id="GO:0005886">
    <property type="term" value="C:plasma membrane"/>
    <property type="evidence" value="ECO:0007669"/>
    <property type="project" value="UniProtKB-SubCell"/>
</dbReference>
<keyword evidence="3" id="KW-1003">Cell membrane</keyword>
<feature type="transmembrane region" description="Helical" evidence="7">
    <location>
        <begin position="190"/>
        <end position="212"/>
    </location>
</feature>
<organism evidence="9 10">
    <name type="scientific">Paenibacillus flagellatus</name>
    <dbReference type="NCBI Taxonomy" id="2211139"/>
    <lineage>
        <taxon>Bacteria</taxon>
        <taxon>Bacillati</taxon>
        <taxon>Bacillota</taxon>
        <taxon>Bacilli</taxon>
        <taxon>Bacillales</taxon>
        <taxon>Paenibacillaceae</taxon>
        <taxon>Paenibacillus</taxon>
    </lineage>
</organism>
<feature type="transmembrane region" description="Helical" evidence="7">
    <location>
        <begin position="148"/>
        <end position="169"/>
    </location>
</feature>
<dbReference type="Gene3D" id="1.10.3720.10">
    <property type="entry name" value="MetI-like"/>
    <property type="match status" value="1"/>
</dbReference>
<dbReference type="SUPFAM" id="SSF161098">
    <property type="entry name" value="MetI-like"/>
    <property type="match status" value="1"/>
</dbReference>
<protein>
    <submittedName>
        <fullName evidence="9">Carbohydrate ABC transporter permease</fullName>
    </submittedName>
</protein>
<sequence length="300" mass="32942">MSAKIAQSRPRGGEAAFQAFNYALLGLLSLAFIVPFLAIVSTSFVGESELIRRGNFILVPEKLDFSAYRVLLSEGSMLYHAYGVTILRVVVGTLLNLVFTAMLAYGLSRKEMPGRNVLITLVFITMLFGGGLIPTYLLLKFLHLTDTFWVMIVPGLISAWNMLIMKNFFGQIPESLIESATLDGASPIAVLARIVFPLSLPTFATIGLFYAVGHWNAWFDATIYVNDPNLMPVQVLLRRIVLSFSSQDLDAEMLNGVANKPTAQSLRGAMIVVTTLPILCVYPFLQKHFVKGVLTGSLKG</sequence>
<feature type="transmembrane region" description="Helical" evidence="7">
    <location>
        <begin position="117"/>
        <end position="136"/>
    </location>
</feature>
<dbReference type="RefSeq" id="WP_110838511.1">
    <property type="nucleotide sequence ID" value="NZ_QJVJ01000001.1"/>
</dbReference>
<comment type="caution">
    <text evidence="9">The sequence shown here is derived from an EMBL/GenBank/DDBJ whole genome shotgun (WGS) entry which is preliminary data.</text>
</comment>
<feature type="transmembrane region" description="Helical" evidence="7">
    <location>
        <begin position="20"/>
        <end position="40"/>
    </location>
</feature>
<dbReference type="OrthoDB" id="157184at2"/>
<evidence type="ECO:0000256" key="7">
    <source>
        <dbReference type="RuleBase" id="RU363032"/>
    </source>
</evidence>
<feature type="transmembrane region" description="Helical" evidence="7">
    <location>
        <begin position="79"/>
        <end position="105"/>
    </location>
</feature>
<evidence type="ECO:0000256" key="6">
    <source>
        <dbReference type="ARBA" id="ARBA00023136"/>
    </source>
</evidence>
<feature type="domain" description="ABC transmembrane type-1" evidence="8">
    <location>
        <begin position="82"/>
        <end position="285"/>
    </location>
</feature>
<dbReference type="InterPro" id="IPR035906">
    <property type="entry name" value="MetI-like_sf"/>
</dbReference>
<keyword evidence="4 7" id="KW-0812">Transmembrane</keyword>
<reference evidence="9 10" key="1">
    <citation type="submission" date="2018-05" db="EMBL/GenBank/DDBJ databases">
        <title>Paenibacillus flagellatus sp. nov., isolated from selenium mineral soil.</title>
        <authorList>
            <person name="Dai X."/>
        </authorList>
    </citation>
    <scope>NUCLEOTIDE SEQUENCE [LARGE SCALE GENOMIC DNA]</scope>
    <source>
        <strain evidence="9 10">DXL2</strain>
    </source>
</reference>
<keyword evidence="10" id="KW-1185">Reference proteome</keyword>
<dbReference type="CDD" id="cd06261">
    <property type="entry name" value="TM_PBP2"/>
    <property type="match status" value="1"/>
</dbReference>
<proteinExistence type="inferred from homology"/>
<evidence type="ECO:0000313" key="9">
    <source>
        <dbReference type="EMBL" id="PYI57470.1"/>
    </source>
</evidence>
<evidence type="ECO:0000256" key="3">
    <source>
        <dbReference type="ARBA" id="ARBA00022475"/>
    </source>
</evidence>
<gene>
    <name evidence="9" type="ORF">DLM86_03280</name>
</gene>
<keyword evidence="2 7" id="KW-0813">Transport</keyword>
<comment type="subcellular location">
    <subcellularLocation>
        <location evidence="1 7">Cell membrane</location>
        <topology evidence="1 7">Multi-pass membrane protein</topology>
    </subcellularLocation>
</comment>
<accession>A0A2V5KPN4</accession>
<dbReference type="EMBL" id="QJVJ01000001">
    <property type="protein sequence ID" value="PYI57470.1"/>
    <property type="molecule type" value="Genomic_DNA"/>
</dbReference>
<keyword evidence="6 7" id="KW-0472">Membrane</keyword>
<name>A0A2V5KPN4_9BACL</name>
<dbReference type="PANTHER" id="PTHR43744:SF9">
    <property type="entry name" value="POLYGALACTURONAN_RHAMNOGALACTURONAN TRANSPORT SYSTEM PERMEASE PROTEIN YTCP"/>
    <property type="match status" value="1"/>
</dbReference>
<dbReference type="AlphaFoldDB" id="A0A2V5KPN4"/>
<dbReference type="Proteomes" id="UP000247476">
    <property type="component" value="Unassembled WGS sequence"/>
</dbReference>
<dbReference type="InterPro" id="IPR000515">
    <property type="entry name" value="MetI-like"/>
</dbReference>
<evidence type="ECO:0000313" key="10">
    <source>
        <dbReference type="Proteomes" id="UP000247476"/>
    </source>
</evidence>
<evidence type="ECO:0000256" key="4">
    <source>
        <dbReference type="ARBA" id="ARBA00022692"/>
    </source>
</evidence>
<evidence type="ECO:0000256" key="2">
    <source>
        <dbReference type="ARBA" id="ARBA00022448"/>
    </source>
</evidence>
<evidence type="ECO:0000256" key="5">
    <source>
        <dbReference type="ARBA" id="ARBA00022989"/>
    </source>
</evidence>
<dbReference type="PANTHER" id="PTHR43744">
    <property type="entry name" value="ABC TRANSPORTER PERMEASE PROTEIN MG189-RELATED-RELATED"/>
    <property type="match status" value="1"/>
</dbReference>
<evidence type="ECO:0000259" key="8">
    <source>
        <dbReference type="PROSITE" id="PS50928"/>
    </source>
</evidence>
<dbReference type="GO" id="GO:0055085">
    <property type="term" value="P:transmembrane transport"/>
    <property type="evidence" value="ECO:0007669"/>
    <property type="project" value="InterPro"/>
</dbReference>
<evidence type="ECO:0000256" key="1">
    <source>
        <dbReference type="ARBA" id="ARBA00004651"/>
    </source>
</evidence>
<dbReference type="Pfam" id="PF00528">
    <property type="entry name" value="BPD_transp_1"/>
    <property type="match status" value="1"/>
</dbReference>
<feature type="transmembrane region" description="Helical" evidence="7">
    <location>
        <begin position="266"/>
        <end position="285"/>
    </location>
</feature>
<comment type="similarity">
    <text evidence="7">Belongs to the binding-protein-dependent transport system permease family.</text>
</comment>